<proteinExistence type="predicted"/>
<organism evidence="1 2">
    <name type="scientific">Algoriphagus alkaliphilus</name>
    <dbReference type="NCBI Taxonomy" id="279824"/>
    <lineage>
        <taxon>Bacteria</taxon>
        <taxon>Pseudomonadati</taxon>
        <taxon>Bacteroidota</taxon>
        <taxon>Cytophagia</taxon>
        <taxon>Cytophagales</taxon>
        <taxon>Cyclobacteriaceae</taxon>
        <taxon>Algoriphagus</taxon>
    </lineage>
</organism>
<keyword evidence="2" id="KW-1185">Reference proteome</keyword>
<dbReference type="Proteomes" id="UP000198756">
    <property type="component" value="Unassembled WGS sequence"/>
</dbReference>
<dbReference type="AlphaFoldDB" id="A0A1G5Z8Q4"/>
<reference evidence="2" key="1">
    <citation type="submission" date="2016-10" db="EMBL/GenBank/DDBJ databases">
        <authorList>
            <person name="Varghese N."/>
            <person name="Submissions S."/>
        </authorList>
    </citation>
    <scope>NUCLEOTIDE SEQUENCE [LARGE SCALE GENOMIC DNA]</scope>
    <source>
        <strain evidence="2">DSM 22703</strain>
    </source>
</reference>
<dbReference type="EMBL" id="FMXE01000029">
    <property type="protein sequence ID" value="SDA91201.1"/>
    <property type="molecule type" value="Genomic_DNA"/>
</dbReference>
<gene>
    <name evidence="1" type="ORF">SAMN03080617_03374</name>
</gene>
<accession>A0A1G5Z8Q4</accession>
<sequence>MKIRIALNLLFLILSSCGIQDGRPNGVFIRVQNNSDVNFTGVIVQSGNVEKAFGSILARSKSEYKEFEYAFKYAAVWLQAEGQGLSLAPNDYTGEMPLKNGYYTYKIGLSSANLTDANLVFELVRD</sequence>
<dbReference type="PROSITE" id="PS51257">
    <property type="entry name" value="PROKAR_LIPOPROTEIN"/>
    <property type="match status" value="1"/>
</dbReference>
<dbReference type="RefSeq" id="WP_092732423.1">
    <property type="nucleotide sequence ID" value="NZ_FMXE01000029.1"/>
</dbReference>
<evidence type="ECO:0000313" key="1">
    <source>
        <dbReference type="EMBL" id="SDA91201.1"/>
    </source>
</evidence>
<dbReference type="OrthoDB" id="980950at2"/>
<protein>
    <submittedName>
        <fullName evidence="1">Uncharacterized protein</fullName>
    </submittedName>
</protein>
<name>A0A1G5Z8Q4_9BACT</name>
<evidence type="ECO:0000313" key="2">
    <source>
        <dbReference type="Proteomes" id="UP000198756"/>
    </source>
</evidence>